<dbReference type="SUPFAM" id="SSF58100">
    <property type="entry name" value="Bacterial hemolysins"/>
    <property type="match status" value="1"/>
</dbReference>
<protein>
    <submittedName>
        <fullName evidence="2">Uncharacterized protein</fullName>
    </submittedName>
</protein>
<proteinExistence type="predicted"/>
<dbReference type="CDD" id="cd22656">
    <property type="entry name" value="ClyA_Cry6Aa-like"/>
    <property type="match status" value="1"/>
</dbReference>
<name>B9E4X0_CLOK1</name>
<dbReference type="Pfam" id="PF05791">
    <property type="entry name" value="Bacillus_HBL"/>
    <property type="match status" value="1"/>
</dbReference>
<dbReference type="Proteomes" id="UP000007969">
    <property type="component" value="Chromosome"/>
</dbReference>
<dbReference type="Gene3D" id="1.20.1170.10">
    <property type="match status" value="1"/>
</dbReference>
<dbReference type="EMBL" id="AP009049">
    <property type="protein sequence ID" value="BAH07545.1"/>
    <property type="molecule type" value="Genomic_DNA"/>
</dbReference>
<dbReference type="AlphaFoldDB" id="B9E4X0"/>
<organism evidence="2 3">
    <name type="scientific">Clostridium kluyveri (strain NBRC 12016)</name>
    <dbReference type="NCBI Taxonomy" id="583346"/>
    <lineage>
        <taxon>Bacteria</taxon>
        <taxon>Bacillati</taxon>
        <taxon>Bacillota</taxon>
        <taxon>Clostridia</taxon>
        <taxon>Eubacteriales</taxon>
        <taxon>Clostridiaceae</taxon>
        <taxon>Clostridium</taxon>
    </lineage>
</organism>
<feature type="coiled-coil region" evidence="1">
    <location>
        <begin position="267"/>
        <end position="294"/>
    </location>
</feature>
<dbReference type="KEGG" id="ckr:CKR_2494"/>
<accession>B9E4X0</accession>
<dbReference type="NCBIfam" id="NF033928">
    <property type="entry name" value="alph_xenorhab_A"/>
    <property type="match status" value="1"/>
</dbReference>
<evidence type="ECO:0000313" key="3">
    <source>
        <dbReference type="Proteomes" id="UP000007969"/>
    </source>
</evidence>
<dbReference type="HOGENOM" id="CLU_067268_0_0_9"/>
<gene>
    <name evidence="2" type="ordered locus">CKR_2494</name>
</gene>
<keyword evidence="1" id="KW-0175">Coiled coil</keyword>
<evidence type="ECO:0000256" key="1">
    <source>
        <dbReference type="SAM" id="Coils"/>
    </source>
</evidence>
<dbReference type="InterPro" id="IPR008414">
    <property type="entry name" value="HBL"/>
</dbReference>
<sequence length="400" mass="44606">MRNTKSIFIYINKEDNFMKEIVLKDGNVLKVDLAPGELLPADNNPFLMSRSEFLAVQAYVENGTSLPKSAEEMTSKLKISAEDVNEFSDLINVYKSIYDHCYNFKTVVFPMTVTLAANISHYNTKVPVYYGALNPIIAAYNNGSLSEEDATKKLTAILTNLQNTAQVYADDCKTAKENIIQFAEDTKSDKSLLDPLSDRYKKAYEGKGGEIDTLLKEIDNDSKQIKKWQDEYEHDVTVAATTPTYAWIIPLGTIAAGIVAGIYGKKATDALDDIHKYQKKLESAQEDLRKALVLSNDLRLANGSMDGILEKLQLALPVIEKMEGIWGSLSDDFNNILSVIQRDIKEAEWIIKDLGVQEAIDAWAKAAAIADNYRANAYITVTTEDDIKAEPEKYIIPETA</sequence>
<evidence type="ECO:0000313" key="2">
    <source>
        <dbReference type="EMBL" id="BAH07545.1"/>
    </source>
</evidence>
<reference evidence="3" key="1">
    <citation type="submission" date="2005-09" db="EMBL/GenBank/DDBJ databases">
        <title>Complete genome sequence of Clostridium kluyveri and comparative genomics of Clostridia species.</title>
        <authorList>
            <person name="Inui M."/>
            <person name="Nonaka H."/>
            <person name="Shinoda Y."/>
            <person name="Ikenaga Y."/>
            <person name="Abe M."/>
            <person name="Naito K."/>
            <person name="Vertes A.A."/>
            <person name="Yukawa H."/>
        </authorList>
    </citation>
    <scope>NUCLEOTIDE SEQUENCE [LARGE SCALE GENOMIC DNA]</scope>
    <source>
        <strain evidence="3">NBRC 12016</strain>
    </source>
</reference>
<dbReference type="GO" id="GO:0016020">
    <property type="term" value="C:membrane"/>
    <property type="evidence" value="ECO:0007669"/>
    <property type="project" value="InterPro"/>
</dbReference>